<keyword evidence="3" id="KW-1185">Reference proteome</keyword>
<dbReference type="SMART" id="SM00869">
    <property type="entry name" value="Autotransporter"/>
    <property type="match status" value="1"/>
</dbReference>
<dbReference type="Gene3D" id="2.40.128.130">
    <property type="entry name" value="Autotransporter beta-domain"/>
    <property type="match status" value="1"/>
</dbReference>
<name>A0A7G7VMU7_9FIRM</name>
<dbReference type="AlphaFoldDB" id="A0A7G7VMU7"/>
<dbReference type="EMBL" id="CP060204">
    <property type="protein sequence ID" value="QNH55440.1"/>
    <property type="molecule type" value="Genomic_DNA"/>
</dbReference>
<dbReference type="KEGG" id="stim:H1B31_04690"/>
<dbReference type="Pfam" id="PF03797">
    <property type="entry name" value="Autotransporter"/>
    <property type="match status" value="1"/>
</dbReference>
<dbReference type="InterPro" id="IPR036709">
    <property type="entry name" value="Autotransporte_beta_dom_sf"/>
</dbReference>
<dbReference type="PROSITE" id="PS51208">
    <property type="entry name" value="AUTOTRANSPORTER"/>
    <property type="match status" value="1"/>
</dbReference>
<accession>A0A7G7VMU7</accession>
<reference evidence="2 3" key="1">
    <citation type="submission" date="2020-07" db="EMBL/GenBank/DDBJ databases">
        <title>Complete genome and description of Selenomonas timonensis sp. nov., a new bacterium isolated from a gingivitis subject.</title>
        <authorList>
            <person name="Antezack A."/>
        </authorList>
    </citation>
    <scope>NUCLEOTIDE SEQUENCE [LARGE SCALE GENOMIC DNA]</scope>
    <source>
        <strain evidence="2 3">Marseille-Q3039</strain>
    </source>
</reference>
<proteinExistence type="predicted"/>
<sequence>MRGGTAQNLVGGFGASASDNTVDIFGGTIGGDVYGGRATNGAASGNTVSLFGAVNIGGTIHGGAGTSGSVNNTLAVHAFGAQAADFANVQNLHFYLPAGTTLAETWTMLTLTNTGEKNIQGLNLGVAIAGDAKVFQLGDAVSLLKVGGTLTTDAALRNTGTPQTMKATQGGILDYTLGIAKRGENELIATVKNVDVNDRSKSPVETRVAASALLNAGADLLSNVGYTAAAEAAAVISAETAPAPSSAEGVRNTDAGLAAAGTAASAGVNASAAVNGAFQPWAAQGGSSVRLNSGSYVDAKGWNLNVGFARANKMGNATLTYGPFVEYGRGTYDSYLDDGTHGSGAMHYIGGGVMAKMAQDSGLYVEGSLRAGRVSSDYTGSDDAAELSYDNASTYFAGHVGVGQEWKLANGNKIEGYAKYFYSHQAGDTVKLSSGGILEFGDVDSHRLRVGARYTHAVGGGGELYAGLAYEHEFGGDATATYQGYSTPSPSLRGGTGILELGYRFVPKKSSVSYGVSIMGTQGKRDGISGGAQITWAF</sequence>
<protein>
    <submittedName>
        <fullName evidence="2">Autotransporter outer membrane beta-barrel domain-containing protein</fullName>
    </submittedName>
</protein>
<evidence type="ECO:0000313" key="3">
    <source>
        <dbReference type="Proteomes" id="UP000515480"/>
    </source>
</evidence>
<dbReference type="InterPro" id="IPR006315">
    <property type="entry name" value="OM_autotransptr_brl_dom"/>
</dbReference>
<dbReference type="InterPro" id="IPR005546">
    <property type="entry name" value="Autotransporte_beta"/>
</dbReference>
<dbReference type="NCBIfam" id="TIGR01414">
    <property type="entry name" value="autotrans_barl"/>
    <property type="match status" value="1"/>
</dbReference>
<dbReference type="GO" id="GO:0019867">
    <property type="term" value="C:outer membrane"/>
    <property type="evidence" value="ECO:0007669"/>
    <property type="project" value="InterPro"/>
</dbReference>
<organism evidence="2 3">
    <name type="scientific">Selenomonas timonae</name>
    <dbReference type="NCBI Taxonomy" id="2754044"/>
    <lineage>
        <taxon>Bacteria</taxon>
        <taxon>Bacillati</taxon>
        <taxon>Bacillota</taxon>
        <taxon>Negativicutes</taxon>
        <taxon>Selenomonadales</taxon>
        <taxon>Selenomonadaceae</taxon>
        <taxon>Selenomonas</taxon>
    </lineage>
</organism>
<evidence type="ECO:0000313" key="2">
    <source>
        <dbReference type="EMBL" id="QNH55440.1"/>
    </source>
</evidence>
<dbReference type="Proteomes" id="UP000515480">
    <property type="component" value="Chromosome"/>
</dbReference>
<feature type="domain" description="Autotransporter" evidence="1">
    <location>
        <begin position="273"/>
        <end position="538"/>
    </location>
</feature>
<evidence type="ECO:0000259" key="1">
    <source>
        <dbReference type="PROSITE" id="PS51208"/>
    </source>
</evidence>
<gene>
    <name evidence="2" type="ORF">H1B31_04690</name>
</gene>
<dbReference type="SUPFAM" id="SSF103515">
    <property type="entry name" value="Autotransporter"/>
    <property type="match status" value="1"/>
</dbReference>